<name>A0ABM1S1X5_LIMPO</name>
<dbReference type="InterPro" id="IPR005135">
    <property type="entry name" value="Endo/exonuclease/phosphatase"/>
</dbReference>
<feature type="domain" description="Endonuclease/exonuclease/phosphatase" evidence="10">
    <location>
        <begin position="82"/>
        <end position="322"/>
    </location>
</feature>
<comment type="cofactor">
    <cofactor evidence="2">
        <name>Mn(2+)</name>
        <dbReference type="ChEBI" id="CHEBI:29035"/>
    </cofactor>
</comment>
<dbReference type="SUPFAM" id="SSF56219">
    <property type="entry name" value="DNase I-like"/>
    <property type="match status" value="1"/>
</dbReference>
<organism evidence="11 13">
    <name type="scientific">Limulus polyphemus</name>
    <name type="common">Atlantic horseshoe crab</name>
    <dbReference type="NCBI Taxonomy" id="6850"/>
    <lineage>
        <taxon>Eukaryota</taxon>
        <taxon>Metazoa</taxon>
        <taxon>Ecdysozoa</taxon>
        <taxon>Arthropoda</taxon>
        <taxon>Chelicerata</taxon>
        <taxon>Merostomata</taxon>
        <taxon>Xiphosura</taxon>
        <taxon>Limulidae</taxon>
        <taxon>Limulus</taxon>
    </lineage>
</organism>
<dbReference type="EC" id="3.1.11.2" evidence="4"/>
<evidence type="ECO:0000256" key="5">
    <source>
        <dbReference type="ARBA" id="ARBA00022723"/>
    </source>
</evidence>
<dbReference type="InterPro" id="IPR036691">
    <property type="entry name" value="Endo/exonu/phosph_ase_sf"/>
</dbReference>
<protein>
    <recommendedName>
        <fullName evidence="4">exodeoxyribonuclease III</fullName>
        <ecNumber evidence="4">3.1.11.2</ecNumber>
    </recommendedName>
</protein>
<keyword evidence="7 8" id="KW-0460">Magnesium</keyword>
<dbReference type="InterPro" id="IPR020847">
    <property type="entry name" value="AP_endonuclease_F1_BS"/>
</dbReference>
<feature type="compositionally biased region" description="Basic and acidic residues" evidence="9">
    <location>
        <begin position="46"/>
        <end position="61"/>
    </location>
</feature>
<dbReference type="GeneID" id="106478338"/>
<evidence type="ECO:0000256" key="7">
    <source>
        <dbReference type="ARBA" id="ARBA00022842"/>
    </source>
</evidence>
<evidence type="ECO:0000256" key="2">
    <source>
        <dbReference type="ARBA" id="ARBA00001936"/>
    </source>
</evidence>
<dbReference type="CDD" id="cd09087">
    <property type="entry name" value="Ape1-like_AP-endo"/>
    <property type="match status" value="1"/>
</dbReference>
<reference evidence="12 13" key="1">
    <citation type="submission" date="2025-05" db="UniProtKB">
        <authorList>
            <consortium name="RefSeq"/>
        </authorList>
    </citation>
    <scope>IDENTIFICATION</scope>
    <source>
        <tissue evidence="12 13">Muscle</tissue>
    </source>
</reference>
<keyword evidence="11" id="KW-1185">Reference proteome</keyword>
<evidence type="ECO:0000256" key="4">
    <source>
        <dbReference type="ARBA" id="ARBA00012115"/>
    </source>
</evidence>
<dbReference type="PROSITE" id="PS51435">
    <property type="entry name" value="AP_NUCLEASE_F1_4"/>
    <property type="match status" value="1"/>
</dbReference>
<dbReference type="Gene3D" id="3.60.10.10">
    <property type="entry name" value="Endonuclease/exonuclease/phosphatase"/>
    <property type="match status" value="1"/>
</dbReference>
<keyword evidence="8" id="KW-0227">DNA damage</keyword>
<sequence length="331" mass="37429">MARKGSTARKAKSKVTHVEKTQSSEQNTTSNTRKRKRNESSDVEVSESKYNKSDKSLKEEATAAESSSATPAEKNAFYRISSWNVNGVRAWLDKKGLDFIKQENPDIFCIQETKCSDDKLPANVKNVTGYKTYPLSGDKDGYSGVCMFSKKQPVSVKYGIGIDKHDKEGRVITAEYDEFFLVAAYVPNAGKKLVRLDYRQDWDKDFCKYLKTLDAVKPVILCGDLNVAHQEIDLANPKTNKKNAGFTQEERDGFSSLLNEGFIDSFRTLYPNAKGAYTFWTYMMNARAKNVGWRLDYFVLSSRLRSKMCDSIIHKDILGSDHCPITLTIAF</sequence>
<feature type="compositionally biased region" description="Basic residues" evidence="9">
    <location>
        <begin position="1"/>
        <end position="15"/>
    </location>
</feature>
<gene>
    <name evidence="12 13 14" type="primary">LOC106478338</name>
</gene>
<evidence type="ECO:0000256" key="8">
    <source>
        <dbReference type="RuleBase" id="RU362131"/>
    </source>
</evidence>
<dbReference type="Pfam" id="PF03372">
    <property type="entry name" value="Exo_endo_phos"/>
    <property type="match status" value="1"/>
</dbReference>
<comment type="cofactor">
    <cofactor evidence="8">
        <name>Mg(2+)</name>
        <dbReference type="ChEBI" id="CHEBI:18420"/>
    </cofactor>
    <cofactor evidence="8">
        <name>Mn(2+)</name>
        <dbReference type="ChEBI" id="CHEBI:29035"/>
    </cofactor>
    <text evidence="8">Probably binds two magnesium or manganese ions per subunit.</text>
</comment>
<dbReference type="Proteomes" id="UP000694941">
    <property type="component" value="Unplaced"/>
</dbReference>
<evidence type="ECO:0000256" key="1">
    <source>
        <dbReference type="ARBA" id="ARBA00000493"/>
    </source>
</evidence>
<evidence type="ECO:0000259" key="10">
    <source>
        <dbReference type="Pfam" id="PF03372"/>
    </source>
</evidence>
<evidence type="ECO:0000313" key="12">
    <source>
        <dbReference type="RefSeq" id="XP_013794330.1"/>
    </source>
</evidence>
<dbReference type="NCBIfam" id="TIGR00195">
    <property type="entry name" value="exoDNase_III"/>
    <property type="match status" value="1"/>
</dbReference>
<keyword evidence="6" id="KW-0378">Hydrolase</keyword>
<evidence type="ECO:0000256" key="6">
    <source>
        <dbReference type="ARBA" id="ARBA00022801"/>
    </source>
</evidence>
<evidence type="ECO:0000313" key="11">
    <source>
        <dbReference type="Proteomes" id="UP000694941"/>
    </source>
</evidence>
<keyword evidence="8" id="KW-0234">DNA repair</keyword>
<evidence type="ECO:0000313" key="13">
    <source>
        <dbReference type="RefSeq" id="XP_022237630.1"/>
    </source>
</evidence>
<dbReference type="PANTHER" id="PTHR22748">
    <property type="entry name" value="AP ENDONUCLEASE"/>
    <property type="match status" value="1"/>
</dbReference>
<dbReference type="InterPro" id="IPR020848">
    <property type="entry name" value="AP_endonuclease_F1_CS"/>
</dbReference>
<accession>A0ABM1S1X5</accession>
<dbReference type="RefSeq" id="XP_022237631.1">
    <property type="nucleotide sequence ID" value="XM_022381923.1"/>
</dbReference>
<dbReference type="RefSeq" id="XP_022237630.1">
    <property type="nucleotide sequence ID" value="XM_022381922.1"/>
</dbReference>
<comment type="catalytic activity">
    <reaction evidence="1">
        <text>Exonucleolytic cleavage in the 3'- to 5'-direction to yield nucleoside 5'-phosphates.</text>
        <dbReference type="EC" id="3.1.11.2"/>
    </reaction>
</comment>
<dbReference type="PANTHER" id="PTHR22748:SF6">
    <property type="entry name" value="DNA-(APURINIC OR APYRIMIDINIC SITE) ENDONUCLEASE"/>
    <property type="match status" value="1"/>
</dbReference>
<evidence type="ECO:0000256" key="3">
    <source>
        <dbReference type="ARBA" id="ARBA00007092"/>
    </source>
</evidence>
<feature type="region of interest" description="Disordered" evidence="9">
    <location>
        <begin position="1"/>
        <end position="70"/>
    </location>
</feature>
<dbReference type="PROSITE" id="PS00726">
    <property type="entry name" value="AP_NUCLEASE_F1_1"/>
    <property type="match status" value="1"/>
</dbReference>
<proteinExistence type="inferred from homology"/>
<dbReference type="PROSITE" id="PS00728">
    <property type="entry name" value="AP_NUCLEASE_F1_3"/>
    <property type="match status" value="1"/>
</dbReference>
<evidence type="ECO:0000313" key="14">
    <source>
        <dbReference type="RefSeq" id="XP_022237631.1"/>
    </source>
</evidence>
<keyword evidence="5 8" id="KW-0479">Metal-binding</keyword>
<comment type="similarity">
    <text evidence="3 8">Belongs to the DNA repair enzymes AP/ExoA family.</text>
</comment>
<evidence type="ECO:0000256" key="9">
    <source>
        <dbReference type="SAM" id="MobiDB-lite"/>
    </source>
</evidence>
<dbReference type="NCBIfam" id="TIGR00633">
    <property type="entry name" value="xth"/>
    <property type="match status" value="1"/>
</dbReference>
<dbReference type="RefSeq" id="XP_013794330.1">
    <property type="nucleotide sequence ID" value="XM_013938876.2"/>
</dbReference>
<dbReference type="InterPro" id="IPR004808">
    <property type="entry name" value="AP_endonuc_1"/>
</dbReference>